<dbReference type="GO" id="GO:0046872">
    <property type="term" value="F:metal ion binding"/>
    <property type="evidence" value="ECO:0007669"/>
    <property type="project" value="UniProtKB-KW"/>
</dbReference>
<evidence type="ECO:0000256" key="2">
    <source>
        <dbReference type="ARBA" id="ARBA00022723"/>
    </source>
</evidence>
<dbReference type="SUPFAM" id="SSF55186">
    <property type="entry name" value="ThrRS/AlaRS common domain"/>
    <property type="match status" value="1"/>
</dbReference>
<dbReference type="PANTHER" id="PTHR43462">
    <property type="entry name" value="ALANYL-TRNA EDITING PROTEIN"/>
    <property type="match status" value="1"/>
</dbReference>
<feature type="domain" description="Threonyl/alanyl tRNA synthetase SAD" evidence="4">
    <location>
        <begin position="175"/>
        <end position="202"/>
    </location>
</feature>
<evidence type="ECO:0000313" key="6">
    <source>
        <dbReference type="EMBL" id="TKJ85260.1"/>
    </source>
</evidence>
<evidence type="ECO:0000256" key="3">
    <source>
        <dbReference type="ARBA" id="ARBA00022833"/>
    </source>
</evidence>
<dbReference type="Proteomes" id="UP000661012">
    <property type="component" value="Unassembled WGS sequence"/>
</dbReference>
<dbReference type="InterPro" id="IPR051335">
    <property type="entry name" value="Alanyl-tRNA_Editing_Enzymes"/>
</dbReference>
<dbReference type="Pfam" id="PF07973">
    <property type="entry name" value="tRNA_SAD"/>
    <property type="match status" value="1"/>
</dbReference>
<dbReference type="AlphaFoldDB" id="A0A4U3EXP6"/>
<dbReference type="InterPro" id="IPR012947">
    <property type="entry name" value="tRNA_SAD"/>
</dbReference>
<accession>A0A4U3EXP6</accession>
<dbReference type="GO" id="GO:0043039">
    <property type="term" value="P:tRNA aminoacylation"/>
    <property type="evidence" value="ECO:0007669"/>
    <property type="project" value="InterPro"/>
</dbReference>
<dbReference type="GO" id="GO:0004812">
    <property type="term" value="F:aminoacyl-tRNA ligase activity"/>
    <property type="evidence" value="ECO:0007669"/>
    <property type="project" value="InterPro"/>
</dbReference>
<evidence type="ECO:0000256" key="1">
    <source>
        <dbReference type="ARBA" id="ARBA00001947"/>
    </source>
</evidence>
<evidence type="ECO:0000313" key="8">
    <source>
        <dbReference type="Proteomes" id="UP000661012"/>
    </source>
</evidence>
<dbReference type="Proteomes" id="UP000306393">
    <property type="component" value="Unassembled WGS sequence"/>
</dbReference>
<proteinExistence type="predicted"/>
<dbReference type="EMBL" id="JACYNN010000004">
    <property type="protein sequence ID" value="MBD8106293.1"/>
    <property type="molecule type" value="Genomic_DNA"/>
</dbReference>
<comment type="caution">
    <text evidence="6">The sequence shown here is derived from an EMBL/GenBank/DDBJ whole genome shotgun (WGS) entry which is preliminary data.</text>
</comment>
<dbReference type="GeneID" id="67477919"/>
<organism evidence="6 7">
    <name type="scientific">Erwinia persicina</name>
    <dbReference type="NCBI Taxonomy" id="55211"/>
    <lineage>
        <taxon>Bacteria</taxon>
        <taxon>Pseudomonadati</taxon>
        <taxon>Pseudomonadota</taxon>
        <taxon>Gammaproteobacteria</taxon>
        <taxon>Enterobacterales</taxon>
        <taxon>Erwiniaceae</taxon>
        <taxon>Erwinia</taxon>
    </lineage>
</organism>
<comment type="cofactor">
    <cofactor evidence="1">
        <name>Zn(2+)</name>
        <dbReference type="ChEBI" id="CHEBI:29105"/>
    </cofactor>
</comment>
<keyword evidence="8" id="KW-1185">Reference proteome</keyword>
<dbReference type="InterPro" id="IPR018163">
    <property type="entry name" value="Thr/Ala-tRNA-synth_IIc_edit"/>
</dbReference>
<evidence type="ECO:0000313" key="7">
    <source>
        <dbReference type="Proteomes" id="UP000306393"/>
    </source>
</evidence>
<reference evidence="6 7" key="1">
    <citation type="journal article" date="2019" name="Sci. Rep.">
        <title>Differences in resource use lead to coexistence of seed-transmitted microbial populations.</title>
        <authorList>
            <person name="Torres-Cortes G."/>
            <person name="Garcia B.J."/>
            <person name="Compant S."/>
            <person name="Rezki S."/>
            <person name="Jones P."/>
            <person name="Preveaux A."/>
            <person name="Briand M."/>
            <person name="Roulet A."/>
            <person name="Bouchez O."/>
            <person name="Jacobson D."/>
            <person name="Barret M."/>
        </authorList>
    </citation>
    <scope>NUCLEOTIDE SEQUENCE [LARGE SCALE GENOMIC DNA]</scope>
    <source>
        <strain evidence="6 7">CFBP13511</strain>
    </source>
</reference>
<dbReference type="EMBL" id="QGAC01000023">
    <property type="protein sequence ID" value="TKJ85260.1"/>
    <property type="molecule type" value="Genomic_DNA"/>
</dbReference>
<sequence length="211" mass="22751">MTEKAYYYSDSLEMTTEVLRCEPDDSGHYRVILASTLFHPQGGGQPSDRGTLGGAEVVKISQEEGQVIHLLATPVPTGATTLVVDAEVRRRHTQMHSAGHLIGVAGEQFGWHATKGDHRPGAGRIVFAPGITSAEVERAALERLTRELVAADLPRVVSELAGLRNVTWGSLPAFACGGTHVLTTAQVGLVHITRVKEKKGQLSVQYEVEDH</sequence>
<name>A0A4U3EXP6_9GAMM</name>
<gene>
    <name evidence="6" type="ORF">EpCFBP13511_20215</name>
    <name evidence="5" type="ORF">IFT93_07620</name>
</gene>
<reference evidence="5 8" key="2">
    <citation type="journal article" date="2020" name="FEMS Microbiol. Ecol.">
        <title>Temporal dynamics of bacterial communities during seed development and maturation.</title>
        <authorList>
            <person name="Chesneau G."/>
            <person name="Torres-Cortes G."/>
            <person name="Briand M."/>
            <person name="Darrasse A."/>
            <person name="Preveaux A."/>
            <person name="Marais C."/>
            <person name="Jacques M.A."/>
            <person name="Shade A."/>
            <person name="Barret M."/>
        </authorList>
    </citation>
    <scope>NUCLEOTIDE SEQUENCE [LARGE SCALE GENOMIC DNA]</scope>
    <source>
        <strain evidence="5 8">CFBP13732</strain>
    </source>
</reference>
<evidence type="ECO:0000313" key="5">
    <source>
        <dbReference type="EMBL" id="MBD8106293.1"/>
    </source>
</evidence>
<protein>
    <submittedName>
        <fullName evidence="5">Alanyl-tRNA editing protein</fullName>
    </submittedName>
</protein>
<dbReference type="InterPro" id="IPR009000">
    <property type="entry name" value="Transl_B-barrel_sf"/>
</dbReference>
<dbReference type="PANTHER" id="PTHR43462:SF2">
    <property type="entry name" value="THREONYL AND ALANYL TRNA SYNTHETASE SECOND ADDITIONAL DOMAIN-CONTAINING PROTEIN"/>
    <property type="match status" value="1"/>
</dbReference>
<dbReference type="SUPFAM" id="SSF50447">
    <property type="entry name" value="Translation proteins"/>
    <property type="match status" value="1"/>
</dbReference>
<evidence type="ECO:0000259" key="4">
    <source>
        <dbReference type="Pfam" id="PF07973"/>
    </source>
</evidence>
<dbReference type="Gene3D" id="2.40.30.130">
    <property type="match status" value="1"/>
</dbReference>
<keyword evidence="2" id="KW-0479">Metal-binding</keyword>
<dbReference type="Gene3D" id="3.30.980.10">
    <property type="entry name" value="Threonyl-trna Synthetase, Chain A, domain 2"/>
    <property type="match status" value="2"/>
</dbReference>
<keyword evidence="3" id="KW-0862">Zinc</keyword>
<dbReference type="OrthoDB" id="9812949at2"/>
<dbReference type="GO" id="GO:0005524">
    <property type="term" value="F:ATP binding"/>
    <property type="evidence" value="ECO:0007669"/>
    <property type="project" value="InterPro"/>
</dbReference>
<dbReference type="RefSeq" id="WP_062747919.1">
    <property type="nucleotide sequence ID" value="NZ_CP082141.1"/>
</dbReference>